<sequence>RRTHKLRIGGCVVDIAQWRTVGCHSQCEAAAPGLFDLRPYFRYGILTAIGTVFFCLLTEPVGYHTSTSEDLTARTDSMQTR</sequence>
<feature type="transmembrane region" description="Helical" evidence="1">
    <location>
        <begin position="40"/>
        <end position="58"/>
    </location>
</feature>
<keyword evidence="1" id="KW-0472">Membrane</keyword>
<evidence type="ECO:0000256" key="1">
    <source>
        <dbReference type="SAM" id="Phobius"/>
    </source>
</evidence>
<dbReference type="AlphaFoldDB" id="H0JKE6"/>
<evidence type="ECO:0000313" key="2">
    <source>
        <dbReference type="EMBL" id="EHK86701.1"/>
    </source>
</evidence>
<dbReference type="Proteomes" id="UP000005064">
    <property type="component" value="Unassembled WGS sequence"/>
</dbReference>
<keyword evidence="1" id="KW-1133">Transmembrane helix</keyword>
<gene>
    <name evidence="2" type="ORF">AK37_00215</name>
</gene>
<keyword evidence="1" id="KW-0812">Transmembrane</keyword>
<feature type="non-terminal residue" evidence="2">
    <location>
        <position position="1"/>
    </location>
</feature>
<comment type="caution">
    <text evidence="2">The sequence shown here is derived from an EMBL/GenBank/DDBJ whole genome shotgun (WGS) entry which is preliminary data.</text>
</comment>
<reference evidence="2 3" key="1">
    <citation type="submission" date="2011-12" db="EMBL/GenBank/DDBJ databases">
        <authorList>
            <person name="Kriszt B."/>
            <person name="Tancsics A."/>
            <person name="Cserhati M."/>
            <person name="Toth A."/>
            <person name="Nagy I."/>
            <person name="Horvath B."/>
            <person name="Tamura T."/>
            <person name="Kukolya J."/>
            <person name="Szoboszlay S."/>
        </authorList>
    </citation>
    <scope>NUCLEOTIDE SEQUENCE [LARGE SCALE GENOMIC DNA]</scope>
    <source>
        <strain evidence="2 3">AK37</strain>
    </source>
</reference>
<protein>
    <submittedName>
        <fullName evidence="2">Uncharacterized protein</fullName>
    </submittedName>
</protein>
<proteinExistence type="predicted"/>
<name>H0JKE6_9NOCA</name>
<dbReference type="EMBL" id="AHBW01000018">
    <property type="protein sequence ID" value="EHK86701.1"/>
    <property type="molecule type" value="Genomic_DNA"/>
</dbReference>
<evidence type="ECO:0000313" key="3">
    <source>
        <dbReference type="Proteomes" id="UP000005064"/>
    </source>
</evidence>
<accession>H0JKE6</accession>
<organism evidence="2 3">
    <name type="scientific">Rhodococcus pyridinivorans AK37</name>
    <dbReference type="NCBI Taxonomy" id="1114960"/>
    <lineage>
        <taxon>Bacteria</taxon>
        <taxon>Bacillati</taxon>
        <taxon>Actinomycetota</taxon>
        <taxon>Actinomycetes</taxon>
        <taxon>Mycobacteriales</taxon>
        <taxon>Nocardiaceae</taxon>
        <taxon>Rhodococcus</taxon>
    </lineage>
</organism>